<dbReference type="FunFam" id="1.10.630.10:FF:000019">
    <property type="entry name" value="Cytochrome P450 family protein"/>
    <property type="match status" value="1"/>
</dbReference>
<dbReference type="PRINTS" id="PR00463">
    <property type="entry name" value="EP450I"/>
</dbReference>
<evidence type="ECO:0000256" key="1">
    <source>
        <dbReference type="ARBA" id="ARBA00001971"/>
    </source>
</evidence>
<evidence type="ECO:0000256" key="13">
    <source>
        <dbReference type="RuleBase" id="RU000461"/>
    </source>
</evidence>
<evidence type="ECO:0000313" key="15">
    <source>
        <dbReference type="EMBL" id="KAL1188202.1"/>
    </source>
</evidence>
<proteinExistence type="inferred from homology"/>
<name>A0ABD0Z0N7_CARAN</name>
<dbReference type="PRINTS" id="PR00385">
    <property type="entry name" value="P450"/>
</dbReference>
<dbReference type="Gene3D" id="1.10.630.10">
    <property type="entry name" value="Cytochrome P450"/>
    <property type="match status" value="1"/>
</dbReference>
<dbReference type="InterPro" id="IPR001128">
    <property type="entry name" value="Cyt_P450"/>
</dbReference>
<evidence type="ECO:0000256" key="7">
    <source>
        <dbReference type="ARBA" id="ARBA00022989"/>
    </source>
</evidence>
<keyword evidence="8 13" id="KW-0560">Oxidoreductase</keyword>
<feature type="transmembrane region" description="Helical" evidence="14">
    <location>
        <begin position="70"/>
        <end position="93"/>
    </location>
</feature>
<organism evidence="15 16">
    <name type="scientific">Cardamine amara subsp. amara</name>
    <dbReference type="NCBI Taxonomy" id="228776"/>
    <lineage>
        <taxon>Eukaryota</taxon>
        <taxon>Viridiplantae</taxon>
        <taxon>Streptophyta</taxon>
        <taxon>Embryophyta</taxon>
        <taxon>Tracheophyta</taxon>
        <taxon>Spermatophyta</taxon>
        <taxon>Magnoliopsida</taxon>
        <taxon>eudicotyledons</taxon>
        <taxon>Gunneridae</taxon>
        <taxon>Pentapetalae</taxon>
        <taxon>rosids</taxon>
        <taxon>malvids</taxon>
        <taxon>Brassicales</taxon>
        <taxon>Brassicaceae</taxon>
        <taxon>Cardamineae</taxon>
        <taxon>Cardamine</taxon>
    </lineage>
</organism>
<reference evidence="15 16" key="1">
    <citation type="submission" date="2024-04" db="EMBL/GenBank/DDBJ databases">
        <title>Genome assembly C_amara_ONT_v2.</title>
        <authorList>
            <person name="Yant L."/>
            <person name="Moore C."/>
            <person name="Slenker M."/>
        </authorList>
    </citation>
    <scope>NUCLEOTIDE SEQUENCE [LARGE SCALE GENOMIC DNA]</scope>
    <source>
        <tissue evidence="15">Leaf</tissue>
    </source>
</reference>
<dbReference type="GO" id="GO:0004497">
    <property type="term" value="F:monooxygenase activity"/>
    <property type="evidence" value="ECO:0007669"/>
    <property type="project" value="UniProtKB-KW"/>
</dbReference>
<evidence type="ECO:0000256" key="8">
    <source>
        <dbReference type="ARBA" id="ARBA00023002"/>
    </source>
</evidence>
<dbReference type="GO" id="GO:0046872">
    <property type="term" value="F:metal ion binding"/>
    <property type="evidence" value="ECO:0007669"/>
    <property type="project" value="UniProtKB-KW"/>
</dbReference>
<evidence type="ECO:0000256" key="5">
    <source>
        <dbReference type="ARBA" id="ARBA00022692"/>
    </source>
</evidence>
<dbReference type="InterPro" id="IPR036396">
    <property type="entry name" value="Cyt_P450_sf"/>
</dbReference>
<keyword evidence="10 13" id="KW-0503">Monooxygenase</keyword>
<evidence type="ECO:0000256" key="14">
    <source>
        <dbReference type="SAM" id="Phobius"/>
    </source>
</evidence>
<keyword evidence="11 14" id="KW-0472">Membrane</keyword>
<dbReference type="Proteomes" id="UP001558713">
    <property type="component" value="Unassembled WGS sequence"/>
</dbReference>
<evidence type="ECO:0000256" key="9">
    <source>
        <dbReference type="ARBA" id="ARBA00023004"/>
    </source>
</evidence>
<keyword evidence="6 12" id="KW-0479">Metal-binding</keyword>
<evidence type="ECO:0000256" key="11">
    <source>
        <dbReference type="ARBA" id="ARBA00023136"/>
    </source>
</evidence>
<dbReference type="InterPro" id="IPR017972">
    <property type="entry name" value="Cyt_P450_CS"/>
</dbReference>
<dbReference type="InterPro" id="IPR051103">
    <property type="entry name" value="Plant_metabolite_P450s"/>
</dbReference>
<dbReference type="EMBL" id="JBANAX010000930">
    <property type="protein sequence ID" value="KAL1188202.1"/>
    <property type="molecule type" value="Genomic_DNA"/>
</dbReference>
<dbReference type="Pfam" id="PF00067">
    <property type="entry name" value="p450"/>
    <property type="match status" value="1"/>
</dbReference>
<comment type="cofactor">
    <cofactor evidence="1 12">
        <name>heme</name>
        <dbReference type="ChEBI" id="CHEBI:30413"/>
    </cofactor>
</comment>
<dbReference type="CDD" id="cd20655">
    <property type="entry name" value="CYP93"/>
    <property type="match status" value="1"/>
</dbReference>
<keyword evidence="4 12" id="KW-0349">Heme</keyword>
<feature type="transmembrane region" description="Helical" evidence="14">
    <location>
        <begin position="12"/>
        <end position="29"/>
    </location>
</feature>
<evidence type="ECO:0000256" key="12">
    <source>
        <dbReference type="PIRSR" id="PIRSR602401-1"/>
    </source>
</evidence>
<accession>A0ABD0Z0N7</accession>
<sequence>MESIIVEFQNCFIFILLLFFFSLLSYSFFKKPKGNFDLPPSPPSLPIIGYLELFFSALTQKYLQKLSSKYGPLLNLGIFNVPIILVSSASMVYEIFRVNDVNFSSRGVAAIDESLAFGSSGIIHAPYGDYWKFMKKLVATKMLGPQAQEQSRGIRAEELERFYKTLLDKAMKKEKVEILVETVRLINNSICKMSMGKSSVENNDSERVMILSAQLSALSMKFFLAKMLRNLLEKLGFSLFRKEIMGVSHRFEKLLDRIILEHEEKLDGNQDKDLMDAFLEAYRDENAEYKITKAHIKSLFVELFLGATDTSATATHWTMAEILHNPKVFERLREELDSVVGKTRLIQETDLPNLPYLQAVVKEGLRMHPPIPVFVRSSQKGCRIGGFYIEEKTTLMVNTYAVMRDSNSWEDPNEFKPERFLASSRKEDNIFNYIPFGSGRRRCPGSNLGSIFVGTAIGIMVQCFDWEIKGDKVNMEEATGRSFLTMAHPLRGIPFPRIINPLPCNV</sequence>
<dbReference type="SUPFAM" id="SSF48264">
    <property type="entry name" value="Cytochrome P450"/>
    <property type="match status" value="1"/>
</dbReference>
<evidence type="ECO:0000256" key="2">
    <source>
        <dbReference type="ARBA" id="ARBA00004167"/>
    </source>
</evidence>
<feature type="transmembrane region" description="Helical" evidence="14">
    <location>
        <begin position="41"/>
        <end position="58"/>
    </location>
</feature>
<comment type="similarity">
    <text evidence="3 13">Belongs to the cytochrome P450 family.</text>
</comment>
<keyword evidence="5 14" id="KW-0812">Transmembrane</keyword>
<keyword evidence="16" id="KW-1185">Reference proteome</keyword>
<keyword evidence="7 14" id="KW-1133">Transmembrane helix</keyword>
<dbReference type="InterPro" id="IPR002401">
    <property type="entry name" value="Cyt_P450_E_grp-I"/>
</dbReference>
<keyword evidence="9 12" id="KW-0408">Iron</keyword>
<evidence type="ECO:0000313" key="16">
    <source>
        <dbReference type="Proteomes" id="UP001558713"/>
    </source>
</evidence>
<evidence type="ECO:0000256" key="3">
    <source>
        <dbReference type="ARBA" id="ARBA00010617"/>
    </source>
</evidence>
<dbReference type="GO" id="GO:0016020">
    <property type="term" value="C:membrane"/>
    <property type="evidence" value="ECO:0007669"/>
    <property type="project" value="UniProtKB-SubCell"/>
</dbReference>
<protein>
    <submittedName>
        <fullName evidence="15">Cytochrome</fullName>
    </submittedName>
</protein>
<dbReference type="PROSITE" id="PS00086">
    <property type="entry name" value="CYTOCHROME_P450"/>
    <property type="match status" value="1"/>
</dbReference>
<gene>
    <name evidence="15" type="ORF">V5N11_025420</name>
</gene>
<evidence type="ECO:0000256" key="6">
    <source>
        <dbReference type="ARBA" id="ARBA00022723"/>
    </source>
</evidence>
<dbReference type="PANTHER" id="PTHR24298">
    <property type="entry name" value="FLAVONOID 3'-MONOOXYGENASE-RELATED"/>
    <property type="match status" value="1"/>
</dbReference>
<evidence type="ECO:0000256" key="4">
    <source>
        <dbReference type="ARBA" id="ARBA00022617"/>
    </source>
</evidence>
<evidence type="ECO:0000256" key="10">
    <source>
        <dbReference type="ARBA" id="ARBA00023033"/>
    </source>
</evidence>
<comment type="subcellular location">
    <subcellularLocation>
        <location evidence="2">Membrane</location>
        <topology evidence="2">Single-pass membrane protein</topology>
    </subcellularLocation>
</comment>
<comment type="caution">
    <text evidence="15">The sequence shown here is derived from an EMBL/GenBank/DDBJ whole genome shotgun (WGS) entry which is preliminary data.</text>
</comment>
<dbReference type="AlphaFoldDB" id="A0ABD0Z0N7"/>
<dbReference type="PANTHER" id="PTHR24298:SF630">
    <property type="entry name" value="CYTOCHROME P450 705A1-RELATED"/>
    <property type="match status" value="1"/>
</dbReference>
<feature type="binding site" description="axial binding residue" evidence="12">
    <location>
        <position position="443"/>
    </location>
    <ligand>
        <name>heme</name>
        <dbReference type="ChEBI" id="CHEBI:30413"/>
    </ligand>
    <ligandPart>
        <name>Fe</name>
        <dbReference type="ChEBI" id="CHEBI:18248"/>
    </ligandPart>
</feature>